<dbReference type="EMBL" id="BAABRO010000014">
    <property type="protein sequence ID" value="GAA5509544.1"/>
    <property type="molecule type" value="Genomic_DNA"/>
</dbReference>
<sequence>MKRSLSFALVLLGSLSLSLGCSDPKPVNVTDDADAAAIAEYEANEARLQAESEASMDE</sequence>
<keyword evidence="3" id="KW-1185">Reference proteome</keyword>
<reference evidence="2 3" key="1">
    <citation type="submission" date="2024-02" db="EMBL/GenBank/DDBJ databases">
        <title>Rhodopirellula caenicola NBRC 110016.</title>
        <authorList>
            <person name="Ichikawa N."/>
            <person name="Katano-Makiyama Y."/>
            <person name="Hidaka K."/>
        </authorList>
    </citation>
    <scope>NUCLEOTIDE SEQUENCE [LARGE SCALE GENOMIC DNA]</scope>
    <source>
        <strain evidence="2 3">NBRC 110016</strain>
    </source>
</reference>
<evidence type="ECO:0008006" key="4">
    <source>
        <dbReference type="Google" id="ProtNLM"/>
    </source>
</evidence>
<feature type="chain" id="PRO_5046887486" description="Secreted protein" evidence="1">
    <location>
        <begin position="20"/>
        <end position="58"/>
    </location>
</feature>
<accession>A0ABP9VWL9</accession>
<evidence type="ECO:0000256" key="1">
    <source>
        <dbReference type="SAM" id="SignalP"/>
    </source>
</evidence>
<gene>
    <name evidence="2" type="ORF">Rcae01_05044</name>
</gene>
<name>A0ABP9VWL9_9BACT</name>
<organism evidence="2 3">
    <name type="scientific">Novipirellula caenicola</name>
    <dbReference type="NCBI Taxonomy" id="1536901"/>
    <lineage>
        <taxon>Bacteria</taxon>
        <taxon>Pseudomonadati</taxon>
        <taxon>Planctomycetota</taxon>
        <taxon>Planctomycetia</taxon>
        <taxon>Pirellulales</taxon>
        <taxon>Pirellulaceae</taxon>
        <taxon>Novipirellula</taxon>
    </lineage>
</organism>
<comment type="caution">
    <text evidence="2">The sequence shown here is derived from an EMBL/GenBank/DDBJ whole genome shotgun (WGS) entry which is preliminary data.</text>
</comment>
<feature type="signal peptide" evidence="1">
    <location>
        <begin position="1"/>
        <end position="19"/>
    </location>
</feature>
<dbReference type="PROSITE" id="PS51257">
    <property type="entry name" value="PROKAR_LIPOPROTEIN"/>
    <property type="match status" value="1"/>
</dbReference>
<proteinExistence type="predicted"/>
<dbReference type="RefSeq" id="WP_345686687.1">
    <property type="nucleotide sequence ID" value="NZ_BAABRO010000014.1"/>
</dbReference>
<keyword evidence="1" id="KW-0732">Signal</keyword>
<protein>
    <recommendedName>
        <fullName evidence="4">Secreted protein</fullName>
    </recommendedName>
</protein>
<evidence type="ECO:0000313" key="3">
    <source>
        <dbReference type="Proteomes" id="UP001416858"/>
    </source>
</evidence>
<dbReference type="Proteomes" id="UP001416858">
    <property type="component" value="Unassembled WGS sequence"/>
</dbReference>
<evidence type="ECO:0000313" key="2">
    <source>
        <dbReference type="EMBL" id="GAA5509544.1"/>
    </source>
</evidence>